<evidence type="ECO:0000313" key="2">
    <source>
        <dbReference type="EMBL" id="GAA4801262.1"/>
    </source>
</evidence>
<gene>
    <name evidence="2" type="ORF">GCM10023307_29780</name>
</gene>
<keyword evidence="3" id="KW-1185">Reference proteome</keyword>
<accession>A0ABP9BVU1</accession>
<proteinExistence type="predicted"/>
<dbReference type="EMBL" id="BAABJE010000015">
    <property type="protein sequence ID" value="GAA4801262.1"/>
    <property type="molecule type" value="Genomic_DNA"/>
</dbReference>
<feature type="transmembrane region" description="Helical" evidence="1">
    <location>
        <begin position="12"/>
        <end position="30"/>
    </location>
</feature>
<name>A0ABP9BVU1_9GAMM</name>
<evidence type="ECO:0008006" key="4">
    <source>
        <dbReference type="Google" id="ProtNLM"/>
    </source>
</evidence>
<dbReference type="Proteomes" id="UP001499959">
    <property type="component" value="Unassembled WGS sequence"/>
</dbReference>
<organism evidence="2 3">
    <name type="scientific">Lysobacter hankyongensis</name>
    <dbReference type="NCBI Taxonomy" id="1176535"/>
    <lineage>
        <taxon>Bacteria</taxon>
        <taxon>Pseudomonadati</taxon>
        <taxon>Pseudomonadota</taxon>
        <taxon>Gammaproteobacteria</taxon>
        <taxon>Lysobacterales</taxon>
        <taxon>Lysobacteraceae</taxon>
        <taxon>Lysobacter</taxon>
    </lineage>
</organism>
<keyword evidence="1" id="KW-1133">Transmembrane helix</keyword>
<protein>
    <recommendedName>
        <fullName evidence="4">Nuclear transport factor 2 family protein</fullName>
    </recommendedName>
</protein>
<evidence type="ECO:0000313" key="3">
    <source>
        <dbReference type="Proteomes" id="UP001499959"/>
    </source>
</evidence>
<comment type="caution">
    <text evidence="2">The sequence shown here is derived from an EMBL/GenBank/DDBJ whole genome shotgun (WGS) entry which is preliminary data.</text>
</comment>
<evidence type="ECO:0000256" key="1">
    <source>
        <dbReference type="SAM" id="Phobius"/>
    </source>
</evidence>
<reference evidence="3" key="1">
    <citation type="journal article" date="2019" name="Int. J. Syst. Evol. Microbiol.">
        <title>The Global Catalogue of Microorganisms (GCM) 10K type strain sequencing project: providing services to taxonomists for standard genome sequencing and annotation.</title>
        <authorList>
            <consortium name="The Broad Institute Genomics Platform"/>
            <consortium name="The Broad Institute Genome Sequencing Center for Infectious Disease"/>
            <person name="Wu L."/>
            <person name="Ma J."/>
        </authorList>
    </citation>
    <scope>NUCLEOTIDE SEQUENCE [LARGE SCALE GENOMIC DNA]</scope>
    <source>
        <strain evidence="3">JCM 18204</strain>
    </source>
</reference>
<keyword evidence="1" id="KW-0812">Transmembrane</keyword>
<keyword evidence="1" id="KW-0472">Membrane</keyword>
<sequence>MDAREFFRITPRNVAGVVSMALLFLGYHVVRIQLTKLDEDIVYAHYQESINATRMFDAKTLCAMMHKDYRAVDVAKTPRGEQRVVLDQMQACDATRESMAMMKKIVAATKLEPEFKYTIESVTVSPDEREATVKIRASMRIGKRLSVATTGTETLVRRWGQVYSTYTDTRSTVSMR</sequence>